<gene>
    <name evidence="1" type="ORF">R8Z52_11705</name>
</gene>
<protein>
    <recommendedName>
        <fullName evidence="3">Cation transport ATPase</fullName>
    </recommendedName>
</protein>
<dbReference type="RefSeq" id="WP_261892525.1">
    <property type="nucleotide sequence ID" value="NZ_AP024895.1"/>
</dbReference>
<organism evidence="1 2">
    <name type="scientific">Vibrio porteresiae DSM 19223</name>
    <dbReference type="NCBI Taxonomy" id="1123496"/>
    <lineage>
        <taxon>Bacteria</taxon>
        <taxon>Pseudomonadati</taxon>
        <taxon>Pseudomonadota</taxon>
        <taxon>Gammaproteobacteria</taxon>
        <taxon>Vibrionales</taxon>
        <taxon>Vibrionaceae</taxon>
        <taxon>Vibrio</taxon>
    </lineage>
</organism>
<proteinExistence type="predicted"/>
<sequence>MRRDDLGICLNRNMLFHHLQSTFTCVRAYEVDSEAHDNVHVMLSFPQMSGKDVLFTMLGTEDLEWRAEHYCPSNPHE</sequence>
<evidence type="ECO:0000313" key="2">
    <source>
        <dbReference type="Proteomes" id="UP001304071"/>
    </source>
</evidence>
<evidence type="ECO:0000313" key="1">
    <source>
        <dbReference type="EMBL" id="WPC72789.1"/>
    </source>
</evidence>
<keyword evidence="2" id="KW-1185">Reference proteome</keyword>
<reference evidence="1 2" key="1">
    <citation type="submission" date="2023-11" db="EMBL/GenBank/DDBJ databases">
        <title>Plant-associative lifestyle of Vibrio porteresiae and its evolutionary dynamics.</title>
        <authorList>
            <person name="Rameshkumar N."/>
            <person name="Kirti K."/>
        </authorList>
    </citation>
    <scope>NUCLEOTIDE SEQUENCE [LARGE SCALE GENOMIC DNA]</scope>
    <source>
        <strain evidence="1 2">MSSRF30</strain>
    </source>
</reference>
<evidence type="ECO:0008006" key="3">
    <source>
        <dbReference type="Google" id="ProtNLM"/>
    </source>
</evidence>
<dbReference type="Proteomes" id="UP001304071">
    <property type="component" value="Chromosome 1"/>
</dbReference>
<dbReference type="EMBL" id="CP138203">
    <property type="protein sequence ID" value="WPC72789.1"/>
    <property type="molecule type" value="Genomic_DNA"/>
</dbReference>
<accession>A0ABZ0Q8L8</accession>
<name>A0ABZ0Q8L8_9VIBR</name>